<organism evidence="8 9">
    <name type="scientific">Pinctada imbricata</name>
    <name type="common">Atlantic pearl-oyster</name>
    <name type="synonym">Pinctada martensii</name>
    <dbReference type="NCBI Taxonomy" id="66713"/>
    <lineage>
        <taxon>Eukaryota</taxon>
        <taxon>Metazoa</taxon>
        <taxon>Spiralia</taxon>
        <taxon>Lophotrochozoa</taxon>
        <taxon>Mollusca</taxon>
        <taxon>Bivalvia</taxon>
        <taxon>Autobranchia</taxon>
        <taxon>Pteriomorphia</taxon>
        <taxon>Pterioida</taxon>
        <taxon>Pterioidea</taxon>
        <taxon>Pteriidae</taxon>
        <taxon>Pinctada</taxon>
    </lineage>
</organism>
<dbReference type="Proteomes" id="UP001186944">
    <property type="component" value="Unassembled WGS sequence"/>
</dbReference>
<feature type="transmembrane region" description="Helical" evidence="7">
    <location>
        <begin position="152"/>
        <end position="170"/>
    </location>
</feature>
<evidence type="ECO:0000256" key="3">
    <source>
        <dbReference type="ARBA" id="ARBA00022692"/>
    </source>
</evidence>
<dbReference type="Pfam" id="PF03006">
    <property type="entry name" value="HlyIII"/>
    <property type="match status" value="1"/>
</dbReference>
<dbReference type="PANTHER" id="PTHR20855">
    <property type="entry name" value="ADIPOR/PROGESTIN RECEPTOR-RELATED"/>
    <property type="match status" value="1"/>
</dbReference>
<evidence type="ECO:0000256" key="1">
    <source>
        <dbReference type="ARBA" id="ARBA00004141"/>
    </source>
</evidence>
<comment type="subcellular location">
    <subcellularLocation>
        <location evidence="1">Membrane</location>
        <topology evidence="1">Multi-pass membrane protein</topology>
    </subcellularLocation>
</comment>
<protein>
    <recommendedName>
        <fullName evidence="10">Membrane progestin receptor gamma</fullName>
    </recommendedName>
</protein>
<evidence type="ECO:0000256" key="2">
    <source>
        <dbReference type="ARBA" id="ARBA00007018"/>
    </source>
</evidence>
<feature type="transmembrane region" description="Helical" evidence="7">
    <location>
        <begin position="298"/>
        <end position="317"/>
    </location>
</feature>
<dbReference type="InterPro" id="IPR004254">
    <property type="entry name" value="AdipoR/HlyIII-related"/>
</dbReference>
<evidence type="ECO:0008006" key="10">
    <source>
        <dbReference type="Google" id="ProtNLM"/>
    </source>
</evidence>
<accession>A0AA88YJF9</accession>
<keyword evidence="9" id="KW-1185">Reference proteome</keyword>
<comment type="similarity">
    <text evidence="2">Belongs to the ADIPOR family.</text>
</comment>
<keyword evidence="5 7" id="KW-0472">Membrane</keyword>
<dbReference type="GO" id="GO:0046872">
    <property type="term" value="F:metal ion binding"/>
    <property type="evidence" value="ECO:0007669"/>
    <property type="project" value="UniProtKB-KW"/>
</dbReference>
<feature type="transmembrane region" description="Helical" evidence="7">
    <location>
        <begin position="182"/>
        <end position="205"/>
    </location>
</feature>
<gene>
    <name evidence="8" type="ORF">FSP39_018838</name>
</gene>
<keyword evidence="3 7" id="KW-0812">Transmembrane</keyword>
<name>A0AA88YJF9_PINIB</name>
<evidence type="ECO:0000256" key="6">
    <source>
        <dbReference type="PIRSR" id="PIRSR604254-1"/>
    </source>
</evidence>
<evidence type="ECO:0000256" key="4">
    <source>
        <dbReference type="ARBA" id="ARBA00022989"/>
    </source>
</evidence>
<evidence type="ECO:0000313" key="9">
    <source>
        <dbReference type="Proteomes" id="UP001186944"/>
    </source>
</evidence>
<evidence type="ECO:0000256" key="5">
    <source>
        <dbReference type="ARBA" id="ARBA00023136"/>
    </source>
</evidence>
<dbReference type="GO" id="GO:0016020">
    <property type="term" value="C:membrane"/>
    <property type="evidence" value="ECO:0007669"/>
    <property type="project" value="UniProtKB-SubCell"/>
</dbReference>
<feature type="binding site" evidence="6">
    <location>
        <position position="253"/>
    </location>
    <ligand>
        <name>Zn(2+)</name>
        <dbReference type="ChEBI" id="CHEBI:29105"/>
    </ligand>
</feature>
<keyword evidence="6" id="KW-0479">Metal-binding</keyword>
<feature type="binding site" evidence="6">
    <location>
        <position position="257"/>
    </location>
    <ligand>
        <name>Zn(2+)</name>
        <dbReference type="ChEBI" id="CHEBI:29105"/>
    </ligand>
</feature>
<dbReference type="PANTHER" id="PTHR20855:SF141">
    <property type="entry name" value="MEMBRANE PROGESTIN RECEPTOR GAMMA-B-LIKE"/>
    <property type="match status" value="1"/>
</dbReference>
<feature type="transmembrane region" description="Helical" evidence="7">
    <location>
        <begin position="85"/>
        <end position="105"/>
    </location>
</feature>
<reference evidence="8" key="1">
    <citation type="submission" date="2019-08" db="EMBL/GenBank/DDBJ databases">
        <title>The improved chromosome-level genome for the pearl oyster Pinctada fucata martensii using PacBio sequencing and Hi-C.</title>
        <authorList>
            <person name="Zheng Z."/>
        </authorList>
    </citation>
    <scope>NUCLEOTIDE SEQUENCE</scope>
    <source>
        <strain evidence="8">ZZ-2019</strain>
        <tissue evidence="8">Adductor muscle</tissue>
    </source>
</reference>
<dbReference type="EMBL" id="VSWD01000003">
    <property type="protein sequence ID" value="KAK3106379.1"/>
    <property type="molecule type" value="Genomic_DNA"/>
</dbReference>
<comment type="caution">
    <text evidence="8">The sequence shown here is derived from an EMBL/GenBank/DDBJ whole genome shotgun (WGS) entry which is preliminary data.</text>
</comment>
<dbReference type="AlphaFoldDB" id="A0AA88YJF9"/>
<evidence type="ECO:0000256" key="7">
    <source>
        <dbReference type="SAM" id="Phobius"/>
    </source>
</evidence>
<feature type="binding site" evidence="6">
    <location>
        <position position="103"/>
    </location>
    <ligand>
        <name>Zn(2+)</name>
        <dbReference type="ChEBI" id="CHEBI:29105"/>
    </ligand>
</feature>
<feature type="transmembrane region" description="Helical" evidence="7">
    <location>
        <begin position="117"/>
        <end position="140"/>
    </location>
</feature>
<proteinExistence type="inferred from homology"/>
<keyword evidence="4 7" id="KW-1133">Transmembrane helix</keyword>
<sequence length="329" mass="38033">MATEGLSGPIYKVHQVPEHFHELFIMGGYRHPKSTAKQCVLSVFDPTNETLNFWTHFLPSLYFIWVLRDLTETLDFRNDSFTWPLLMYMFACCIFPLASATAHTFNTMSYHARHICFFLDYAALSLFSLGAALAYKAYVFPHCLQDTFLDSYFVQIAFINSILGTTISCETRFMNPSFFRKILRIGAFAWPYIFDCIPIIMRLLYCDSTECKLASQLNHGRQFAFAVIAAFLYISHIPERLQPGKFDIIGHSHQLFHISSILGVHDQMQGILLDMQYHQTRKSEVMEDWDFHDINSSLGIMGTVFFLNILIITAFSIRLRCTALKDRQD</sequence>
<evidence type="ECO:0000313" key="8">
    <source>
        <dbReference type="EMBL" id="KAK3106379.1"/>
    </source>
</evidence>
<keyword evidence="6" id="KW-0862">Zinc</keyword>
<dbReference type="GO" id="GO:0038023">
    <property type="term" value="F:signaling receptor activity"/>
    <property type="evidence" value="ECO:0007669"/>
    <property type="project" value="TreeGrafter"/>
</dbReference>